<keyword evidence="7" id="KW-1185">Reference proteome</keyword>
<protein>
    <submittedName>
        <fullName evidence="6">DNA methyltransferase 2, putative</fullName>
    </submittedName>
</protein>
<accession>U6M7M6</accession>
<keyword evidence="2 4" id="KW-0808">Transferase</keyword>
<dbReference type="AlphaFoldDB" id="U6M7M6"/>
<feature type="compositionally biased region" description="Polar residues" evidence="5">
    <location>
        <begin position="371"/>
        <end position="381"/>
    </location>
</feature>
<organism evidence="6 7">
    <name type="scientific">Eimeria maxima</name>
    <name type="common">Coccidian parasite</name>
    <dbReference type="NCBI Taxonomy" id="5804"/>
    <lineage>
        <taxon>Eukaryota</taxon>
        <taxon>Sar</taxon>
        <taxon>Alveolata</taxon>
        <taxon>Apicomplexa</taxon>
        <taxon>Conoidasida</taxon>
        <taxon>Coccidia</taxon>
        <taxon>Eucoccidiorida</taxon>
        <taxon>Eimeriorina</taxon>
        <taxon>Eimeriidae</taxon>
        <taxon>Eimeria</taxon>
    </lineage>
</organism>
<comment type="similarity">
    <text evidence="4">Belongs to the class I-like SAM-binding methyltransferase superfamily. C5-methyltransferase family.</text>
</comment>
<proteinExistence type="inferred from homology"/>
<evidence type="ECO:0000256" key="3">
    <source>
        <dbReference type="ARBA" id="ARBA00022691"/>
    </source>
</evidence>
<feature type="region of interest" description="Disordered" evidence="5">
    <location>
        <begin position="314"/>
        <end position="381"/>
    </location>
</feature>
<dbReference type="GO" id="GO:0005634">
    <property type="term" value="C:nucleus"/>
    <property type="evidence" value="ECO:0007669"/>
    <property type="project" value="TreeGrafter"/>
</dbReference>
<dbReference type="InterPro" id="IPR001525">
    <property type="entry name" value="C5_MeTfrase"/>
</dbReference>
<dbReference type="PRINTS" id="PR00105">
    <property type="entry name" value="C5METTRFRASE"/>
</dbReference>
<reference evidence="6" key="1">
    <citation type="submission" date="2013-10" db="EMBL/GenBank/DDBJ databases">
        <title>Genomic analysis of the causative agents of coccidiosis in chickens.</title>
        <authorList>
            <person name="Reid A.J."/>
            <person name="Blake D."/>
            <person name="Billington K."/>
            <person name="Browne H."/>
            <person name="Dunn M."/>
            <person name="Hung S."/>
            <person name="Kawahara F."/>
            <person name="Miranda-Saavedra D."/>
            <person name="Mourier T."/>
            <person name="Nagra H."/>
            <person name="Otto T.D."/>
            <person name="Rawlings N."/>
            <person name="Sanchez A."/>
            <person name="Sanders M."/>
            <person name="Subramaniam C."/>
            <person name="Tay Y."/>
            <person name="Dear P."/>
            <person name="Doerig C."/>
            <person name="Gruber A."/>
            <person name="Parkinson J."/>
            <person name="Shirley M."/>
            <person name="Wan K.L."/>
            <person name="Berriman M."/>
            <person name="Tomley F."/>
            <person name="Pain A."/>
        </authorList>
    </citation>
    <scope>NUCLEOTIDE SEQUENCE [LARGE SCALE GENOMIC DNA]</scope>
    <source>
        <strain evidence="6">Weybridge</strain>
    </source>
</reference>
<dbReference type="EMBL" id="HG720057">
    <property type="protein sequence ID" value="CDJ59053.1"/>
    <property type="molecule type" value="Genomic_DNA"/>
</dbReference>
<dbReference type="VEuPathDB" id="ToxoDB:EMWEY_00019780"/>
<dbReference type="PROSITE" id="PS51679">
    <property type="entry name" value="SAM_MT_C5"/>
    <property type="match status" value="1"/>
</dbReference>
<feature type="active site" evidence="4">
    <location>
        <position position="120"/>
    </location>
</feature>
<feature type="compositionally biased region" description="Basic and acidic residues" evidence="5">
    <location>
        <begin position="316"/>
        <end position="346"/>
    </location>
</feature>
<dbReference type="InterPro" id="IPR050750">
    <property type="entry name" value="C5-MTase"/>
</dbReference>
<reference evidence="6" key="2">
    <citation type="submission" date="2013-10" db="EMBL/GenBank/DDBJ databases">
        <authorList>
            <person name="Aslett M."/>
        </authorList>
    </citation>
    <scope>NUCLEOTIDE SEQUENCE [LARGE SCALE GENOMIC DNA]</scope>
    <source>
        <strain evidence="6">Weybridge</strain>
    </source>
</reference>
<dbReference type="GO" id="GO:0032259">
    <property type="term" value="P:methylation"/>
    <property type="evidence" value="ECO:0007669"/>
    <property type="project" value="UniProtKB-KW"/>
</dbReference>
<keyword evidence="3 4" id="KW-0949">S-adenosyl-L-methionine</keyword>
<evidence type="ECO:0000256" key="5">
    <source>
        <dbReference type="SAM" id="MobiDB-lite"/>
    </source>
</evidence>
<evidence type="ECO:0000256" key="2">
    <source>
        <dbReference type="ARBA" id="ARBA00022679"/>
    </source>
</evidence>
<gene>
    <name evidence="6" type="ORF">EMWEY_00019780</name>
</gene>
<sequence>MQAGSSLACSAGLDGQFSDLVGDAACSGGPVWEGGPLRVYEFFSGIGGLRVGLTEALESLRRKGLCEIATEVVGAYDISTTANGVYTHNFKTSPICLSIEHLSLQHVDGQADLWLLSPPCQPYTRGGKKLDSLDGRATGFLHLLQLLSGCCSPPQFIFLENVRGFEGSDTWRRMQQVLRSQHYRVQHFLLSPTQIGIPNTRVRYYCLGCRDTTQPLQQGLQLLLPELHQQQGNQKQQQPLLHIQGAPESSQKSIVEAPELQMVPPISSGALGGPPFEVRCVGDFLEVNITPEEQQALRIPAGRLRRFIDVNEETETVERGRKATELEENKSGAGHGDGDRRERECRTNTSDTENDAEERQGEWAIGEENSRIANTKAQSSRGNGFRLEIVSPTHTACGTFTKGYGRNLHSGGPLLLISEGQSPPRGREKGAATVAAAAAATAEATTVEVDNTATASSEAVSTETAAAATSAAAAAVLTPQTLERSRFRRLQEGETIRFFSSRELLRLHGFPESFAFPSSLPFRKRAALVGNSVNVKVVALLLEYLLQQHVQRKL</sequence>
<dbReference type="GeneID" id="25335964"/>
<dbReference type="RefSeq" id="XP_013335701.1">
    <property type="nucleotide sequence ID" value="XM_013480247.1"/>
</dbReference>
<dbReference type="OrthoDB" id="414133at2759"/>
<evidence type="ECO:0000313" key="7">
    <source>
        <dbReference type="Proteomes" id="UP000030763"/>
    </source>
</evidence>
<dbReference type="SUPFAM" id="SSF53335">
    <property type="entry name" value="S-adenosyl-L-methionine-dependent methyltransferases"/>
    <property type="match status" value="1"/>
</dbReference>
<dbReference type="Gene3D" id="3.40.50.150">
    <property type="entry name" value="Vaccinia Virus protein VP39"/>
    <property type="match status" value="1"/>
</dbReference>
<dbReference type="GO" id="GO:0008168">
    <property type="term" value="F:methyltransferase activity"/>
    <property type="evidence" value="ECO:0007669"/>
    <property type="project" value="UniProtKB-KW"/>
</dbReference>
<evidence type="ECO:0000256" key="1">
    <source>
        <dbReference type="ARBA" id="ARBA00022603"/>
    </source>
</evidence>
<dbReference type="Gene3D" id="3.90.120.10">
    <property type="entry name" value="DNA Methylase, subunit A, domain 2"/>
    <property type="match status" value="1"/>
</dbReference>
<dbReference type="Proteomes" id="UP000030763">
    <property type="component" value="Unassembled WGS sequence"/>
</dbReference>
<dbReference type="InterPro" id="IPR029063">
    <property type="entry name" value="SAM-dependent_MTases_sf"/>
</dbReference>
<name>U6M7M6_EIMMA</name>
<dbReference type="PANTHER" id="PTHR46098">
    <property type="entry name" value="TRNA (CYTOSINE(38)-C(5))-METHYLTRANSFERASE"/>
    <property type="match status" value="1"/>
</dbReference>
<dbReference type="Pfam" id="PF00145">
    <property type="entry name" value="DNA_methylase"/>
    <property type="match status" value="2"/>
</dbReference>
<keyword evidence="1 4" id="KW-0489">Methyltransferase</keyword>
<dbReference type="PANTHER" id="PTHR46098:SF1">
    <property type="entry name" value="TRNA (CYTOSINE(38)-C(5))-METHYLTRANSFERASE"/>
    <property type="match status" value="1"/>
</dbReference>
<evidence type="ECO:0000256" key="4">
    <source>
        <dbReference type="PROSITE-ProRule" id="PRU01016"/>
    </source>
</evidence>
<dbReference type="OMA" id="HTACGTF"/>
<evidence type="ECO:0000313" key="6">
    <source>
        <dbReference type="EMBL" id="CDJ59053.1"/>
    </source>
</evidence>